<dbReference type="OrthoDB" id="3181909at2"/>
<evidence type="ECO:0000259" key="3">
    <source>
        <dbReference type="Pfam" id="PF07859"/>
    </source>
</evidence>
<evidence type="ECO:0000313" key="4">
    <source>
        <dbReference type="EMBL" id="SCE66002.1"/>
    </source>
</evidence>
<dbReference type="GO" id="GO:0016787">
    <property type="term" value="F:hydrolase activity"/>
    <property type="evidence" value="ECO:0007669"/>
    <property type="project" value="UniProtKB-KW"/>
</dbReference>
<dbReference type="AlphaFoldDB" id="A0A1C4U2U1"/>
<dbReference type="SUPFAM" id="SSF53474">
    <property type="entry name" value="alpha/beta-Hydrolases"/>
    <property type="match status" value="1"/>
</dbReference>
<protein>
    <submittedName>
        <fullName evidence="4">Acetyl esterase/lipase</fullName>
    </submittedName>
</protein>
<name>A0A1C4U2U1_9ACTN</name>
<dbReference type="RefSeq" id="WP_089016365.1">
    <property type="nucleotide sequence ID" value="NZ_LT607412.1"/>
</dbReference>
<dbReference type="InterPro" id="IPR029058">
    <property type="entry name" value="AB_hydrolase_fold"/>
</dbReference>
<dbReference type="Pfam" id="PF01814">
    <property type="entry name" value="Hemerythrin"/>
    <property type="match status" value="1"/>
</dbReference>
<dbReference type="PANTHER" id="PTHR48081">
    <property type="entry name" value="AB HYDROLASE SUPERFAMILY PROTEIN C4A8.06C"/>
    <property type="match status" value="1"/>
</dbReference>
<dbReference type="CDD" id="cd12108">
    <property type="entry name" value="Hr-like"/>
    <property type="match status" value="1"/>
</dbReference>
<dbReference type="EMBL" id="LT607412">
    <property type="protein sequence ID" value="SCE66002.1"/>
    <property type="molecule type" value="Genomic_DNA"/>
</dbReference>
<sequence length="535" mass="58050">MTLPYATLPGDLDHLIADEHVVANRLFEHLEAGRGDRRMLVDQVSYGRALHAHAEEEVLYPALAEIGAAADAEEGRGEHQALKRLLVLLDHADPGSREFERALNKLIGGVRHHIEKEEREFLPALRRAVGAQEMGRLGERYLAAKGWAPARSHPTVPPTGRRRRLMLGAAGFMDKVRDRVSGRSNVLSTDASWLLDTQAQRILDTWSRLVLAPYELLTLEQARQQPSLADAAMEILRQDGRPTDPEEVGSAADVTVPGPGGDLVVRVYKPLGQTSDPVPVVMWVHGGGWTLFTNDDYDASCRALVNRTGAIVVSPEYRKAPEHVFPAAHEDVLATYRWLLTNATGLGGDASHIAIGGEGVGANMAAATCCQLKQAGEPLPVAQVLVCPLTTTAQYGASMWDAADARPLNRPLLSWMMMHAFRGVTDSLKDPRVDLLPLSVQGLAGLPPTLIVTTDRDVLQSQGDEWCARLEAAGVRATSVRYGGVMHDFFGLAAVLDKAAHAQEEVALHLRQAFEAAPAAHPFDGAPMRRPKVIG</sequence>
<dbReference type="Proteomes" id="UP000198243">
    <property type="component" value="Chromosome I"/>
</dbReference>
<evidence type="ECO:0000256" key="1">
    <source>
        <dbReference type="ARBA" id="ARBA00022801"/>
    </source>
</evidence>
<dbReference type="PANTHER" id="PTHR48081:SF8">
    <property type="entry name" value="ALPHA_BETA HYDROLASE FOLD-3 DOMAIN-CONTAINING PROTEIN-RELATED"/>
    <property type="match status" value="1"/>
</dbReference>
<feature type="domain" description="Hemerythrin-like" evidence="2">
    <location>
        <begin position="13"/>
        <end position="125"/>
    </location>
</feature>
<dbReference type="InterPro" id="IPR050300">
    <property type="entry name" value="GDXG_lipolytic_enzyme"/>
</dbReference>
<evidence type="ECO:0000259" key="2">
    <source>
        <dbReference type="Pfam" id="PF01814"/>
    </source>
</evidence>
<dbReference type="Pfam" id="PF07859">
    <property type="entry name" value="Abhydrolase_3"/>
    <property type="match status" value="1"/>
</dbReference>
<organism evidence="4 5">
    <name type="scientific">Micromonospora coriariae</name>
    <dbReference type="NCBI Taxonomy" id="285665"/>
    <lineage>
        <taxon>Bacteria</taxon>
        <taxon>Bacillati</taxon>
        <taxon>Actinomycetota</taxon>
        <taxon>Actinomycetes</taxon>
        <taxon>Micromonosporales</taxon>
        <taxon>Micromonosporaceae</taxon>
        <taxon>Micromonospora</taxon>
    </lineage>
</organism>
<dbReference type="InterPro" id="IPR013094">
    <property type="entry name" value="AB_hydrolase_3"/>
</dbReference>
<accession>A0A1C4U2U1</accession>
<evidence type="ECO:0000313" key="5">
    <source>
        <dbReference type="Proteomes" id="UP000198243"/>
    </source>
</evidence>
<dbReference type="Gene3D" id="3.40.50.1820">
    <property type="entry name" value="alpha/beta hydrolase"/>
    <property type="match status" value="1"/>
</dbReference>
<keyword evidence="1" id="KW-0378">Hydrolase</keyword>
<gene>
    <name evidence="4" type="ORF">GA0070607_0068</name>
</gene>
<reference evidence="5" key="1">
    <citation type="submission" date="2016-06" db="EMBL/GenBank/DDBJ databases">
        <authorList>
            <person name="Varghese N."/>
            <person name="Submissions Spin"/>
        </authorList>
    </citation>
    <scope>NUCLEOTIDE SEQUENCE [LARGE SCALE GENOMIC DNA]</scope>
    <source>
        <strain evidence="5">DSM 44875</strain>
    </source>
</reference>
<keyword evidence="5" id="KW-1185">Reference proteome</keyword>
<proteinExistence type="predicted"/>
<feature type="domain" description="Alpha/beta hydrolase fold-3" evidence="3">
    <location>
        <begin position="281"/>
        <end position="490"/>
    </location>
</feature>
<dbReference type="Gene3D" id="1.20.120.520">
    <property type="entry name" value="nmb1532 protein domain like"/>
    <property type="match status" value="1"/>
</dbReference>
<dbReference type="InterPro" id="IPR012312">
    <property type="entry name" value="Hemerythrin-like"/>
</dbReference>